<dbReference type="GeneID" id="20201067"/>
<proteinExistence type="predicted"/>
<protein>
    <submittedName>
        <fullName evidence="1 2">Uncharacterized protein</fullName>
    </submittedName>
</protein>
<evidence type="ECO:0000313" key="3">
    <source>
        <dbReference type="Proteomes" id="UP000015101"/>
    </source>
</evidence>
<reference evidence="3" key="1">
    <citation type="submission" date="2012-12" db="EMBL/GenBank/DDBJ databases">
        <authorList>
            <person name="Hellsten U."/>
            <person name="Grimwood J."/>
            <person name="Chapman J.A."/>
            <person name="Shapiro H."/>
            <person name="Aerts A."/>
            <person name="Otillar R.P."/>
            <person name="Terry A.Y."/>
            <person name="Boore J.L."/>
            <person name="Simakov O."/>
            <person name="Marletaz F."/>
            <person name="Cho S.-J."/>
            <person name="Edsinger-Gonzales E."/>
            <person name="Havlak P."/>
            <person name="Kuo D.-H."/>
            <person name="Larsson T."/>
            <person name="Lv J."/>
            <person name="Arendt D."/>
            <person name="Savage R."/>
            <person name="Osoegawa K."/>
            <person name="de Jong P."/>
            <person name="Lindberg D.R."/>
            <person name="Seaver E.C."/>
            <person name="Weisblat D.A."/>
            <person name="Putnam N.H."/>
            <person name="Grigoriev I.V."/>
            <person name="Rokhsar D.S."/>
        </authorList>
    </citation>
    <scope>NUCLEOTIDE SEQUENCE</scope>
</reference>
<dbReference type="Proteomes" id="UP000015101">
    <property type="component" value="Unassembled WGS sequence"/>
</dbReference>
<dbReference type="EMBL" id="KB097700">
    <property type="protein sequence ID" value="ESN91456.1"/>
    <property type="molecule type" value="Genomic_DNA"/>
</dbReference>
<keyword evidence="3" id="KW-1185">Reference proteome</keyword>
<sequence length="201" mass="23720">MQCLLIETYMLHFNFETKSARNGLFKQEEESKTTTSYVELLKHRQHNEHQQTTATSTSTKKAISFIQLEFLVFQLRNYYGHYARLKVGIGIREEVHLQLASRLSRHRVCLSLLHFFFFKQIHLRTYQLFVLGVDILTLSVNLSYVSITYNYNRAEISEHEEKYKQRSFERETDGTALHLKIELIETLEILDNIGTRASLLQ</sequence>
<reference evidence="2" key="3">
    <citation type="submission" date="2015-06" db="UniProtKB">
        <authorList>
            <consortium name="EnsemblMetazoa"/>
        </authorList>
    </citation>
    <scope>IDENTIFICATION</scope>
</reference>
<gene>
    <name evidence="2" type="primary">20201067</name>
    <name evidence="1" type="ORF">HELRODRAFT_165492</name>
</gene>
<dbReference type="RefSeq" id="XP_009030308.1">
    <property type="nucleotide sequence ID" value="XM_009032060.1"/>
</dbReference>
<dbReference type="InParanoid" id="T1EWW7"/>
<dbReference type="HOGENOM" id="CLU_1361768_0_0_1"/>
<evidence type="ECO:0000313" key="2">
    <source>
        <dbReference type="EnsemblMetazoa" id="HelroP165492"/>
    </source>
</evidence>
<name>T1EWW7_HELRO</name>
<evidence type="ECO:0000313" key="1">
    <source>
        <dbReference type="EMBL" id="ESN91456.1"/>
    </source>
</evidence>
<accession>T1EWW7</accession>
<reference evidence="1 3" key="2">
    <citation type="journal article" date="2013" name="Nature">
        <title>Insights into bilaterian evolution from three spiralian genomes.</title>
        <authorList>
            <person name="Simakov O."/>
            <person name="Marletaz F."/>
            <person name="Cho S.J."/>
            <person name="Edsinger-Gonzales E."/>
            <person name="Havlak P."/>
            <person name="Hellsten U."/>
            <person name="Kuo D.H."/>
            <person name="Larsson T."/>
            <person name="Lv J."/>
            <person name="Arendt D."/>
            <person name="Savage R."/>
            <person name="Osoegawa K."/>
            <person name="de Jong P."/>
            <person name="Grimwood J."/>
            <person name="Chapman J.A."/>
            <person name="Shapiro H."/>
            <person name="Aerts A."/>
            <person name="Otillar R.P."/>
            <person name="Terry A.Y."/>
            <person name="Boore J.L."/>
            <person name="Grigoriev I.V."/>
            <person name="Lindberg D.R."/>
            <person name="Seaver E.C."/>
            <person name="Weisblat D.A."/>
            <person name="Putnam N.H."/>
            <person name="Rokhsar D.S."/>
        </authorList>
    </citation>
    <scope>NUCLEOTIDE SEQUENCE</scope>
</reference>
<dbReference type="EnsemblMetazoa" id="HelroT165492">
    <property type="protein sequence ID" value="HelroP165492"/>
    <property type="gene ID" value="HelroG165492"/>
</dbReference>
<dbReference type="KEGG" id="hro:HELRODRAFT_165492"/>
<dbReference type="CTD" id="20201067"/>
<dbReference type="EMBL" id="AMQM01002072">
    <property type="status" value="NOT_ANNOTATED_CDS"/>
    <property type="molecule type" value="Genomic_DNA"/>
</dbReference>
<organism evidence="2 3">
    <name type="scientific">Helobdella robusta</name>
    <name type="common">Californian leech</name>
    <dbReference type="NCBI Taxonomy" id="6412"/>
    <lineage>
        <taxon>Eukaryota</taxon>
        <taxon>Metazoa</taxon>
        <taxon>Spiralia</taxon>
        <taxon>Lophotrochozoa</taxon>
        <taxon>Annelida</taxon>
        <taxon>Clitellata</taxon>
        <taxon>Hirudinea</taxon>
        <taxon>Rhynchobdellida</taxon>
        <taxon>Glossiphoniidae</taxon>
        <taxon>Helobdella</taxon>
    </lineage>
</organism>
<dbReference type="AlphaFoldDB" id="T1EWW7"/>